<feature type="domain" description="Peptidase M16 N-terminal" evidence="6">
    <location>
        <begin position="15"/>
        <end position="161"/>
    </location>
</feature>
<evidence type="ECO:0000256" key="3">
    <source>
        <dbReference type="ARBA" id="ARBA00030006"/>
    </source>
</evidence>
<proteinExistence type="inferred from homology"/>
<dbReference type="PANTHER" id="PTHR11851">
    <property type="entry name" value="METALLOPROTEASE"/>
    <property type="match status" value="1"/>
</dbReference>
<sequence>MSVIRSSALSNGVKVITKHLDWPTVALGVHLRSGSSFETQETNGTAHFIEHMLFKGTATQSYSQLVETVENMGAHMNAYTTRDHTMYSARCLPGDTEQVTGILSDIVQHPLFDSNLVENERSTIVAEGESVASVAEETLYDVVHAHVFSDHPLGMTVLGPKANIQGMTRDKLVSFSENHCDPRSLTLLAAGDVDHDKLCELAEASFQQPSPSSARRVVSPAHFHAGSSRVARVVKSGTPIPPMPVSHVAITFAGVPPQDAEYGAVSALSPLLSLPSTMSGARELLLGFRVHNVTYANNGFISIYCAVPTAKVDDLLKQVGSAVKSLTVAPDLARTLVDSAKVDFHVRTGAYTFVTGLSSAYTLFGDEVIGSPGCMDPLVRAIERADQAALSSRIKQMAEPEQVQITVMDDVSEEQFSRLDGEVYGAVGFGGVRSVGGPDLRDIMLG</sequence>
<feature type="domain" description="Peptidase M16 C-terminal" evidence="7">
    <location>
        <begin position="167"/>
        <end position="325"/>
    </location>
</feature>
<dbReference type="PANTHER" id="PTHR11851:SF49">
    <property type="entry name" value="MITOCHONDRIAL-PROCESSING PEPTIDASE SUBUNIT ALPHA"/>
    <property type="match status" value="1"/>
</dbReference>
<protein>
    <recommendedName>
        <fullName evidence="3">Alpha-MPP</fullName>
    </recommendedName>
    <alternativeName>
        <fullName evidence="4">Inactive zinc metalloprotease alpha</fullName>
    </alternativeName>
</protein>
<dbReference type="GO" id="GO:0004222">
    <property type="term" value="F:metalloendopeptidase activity"/>
    <property type="evidence" value="ECO:0007669"/>
    <property type="project" value="InterPro"/>
</dbReference>
<dbReference type="GO" id="GO:0005739">
    <property type="term" value="C:mitochondrion"/>
    <property type="evidence" value="ECO:0007669"/>
    <property type="project" value="TreeGrafter"/>
</dbReference>
<dbReference type="Proteomes" id="UP000717585">
    <property type="component" value="Unassembled WGS sequence"/>
</dbReference>
<gene>
    <name evidence="8" type="ORF">J8273_4179</name>
</gene>
<accession>A0A8J6AWV7</accession>
<comment type="similarity">
    <text evidence="2 5">Belongs to the peptidase M16 family.</text>
</comment>
<dbReference type="InterPro" id="IPR007863">
    <property type="entry name" value="Peptidase_M16_C"/>
</dbReference>
<organism evidence="8 9">
    <name type="scientific">Carpediemonas membranifera</name>
    <dbReference type="NCBI Taxonomy" id="201153"/>
    <lineage>
        <taxon>Eukaryota</taxon>
        <taxon>Metamonada</taxon>
        <taxon>Carpediemonas-like organisms</taxon>
        <taxon>Carpediemonas</taxon>
    </lineage>
</organism>
<name>A0A8J6AWV7_9EUKA</name>
<dbReference type="Gene3D" id="3.30.830.10">
    <property type="entry name" value="Metalloenzyme, LuxS/M16 peptidase-like"/>
    <property type="match status" value="1"/>
</dbReference>
<comment type="function">
    <text evidence="1">Substrate recognition and binding subunit of the essential mitochondrial processing protease (MPP), which cleaves the mitochondrial sequence off newly imported precursors proteins.</text>
</comment>
<comment type="caution">
    <text evidence="8">The sequence shown here is derived from an EMBL/GenBank/DDBJ whole genome shotgun (WGS) entry which is preliminary data.</text>
</comment>
<dbReference type="AlphaFoldDB" id="A0A8J6AWV7"/>
<evidence type="ECO:0000259" key="6">
    <source>
        <dbReference type="Pfam" id="PF00675"/>
    </source>
</evidence>
<dbReference type="GO" id="GO:0006508">
    <property type="term" value="P:proteolysis"/>
    <property type="evidence" value="ECO:0007669"/>
    <property type="project" value="InterPro"/>
</dbReference>
<dbReference type="Pfam" id="PF05193">
    <property type="entry name" value="Peptidase_M16_C"/>
    <property type="match status" value="1"/>
</dbReference>
<dbReference type="GO" id="GO:0046872">
    <property type="term" value="F:metal ion binding"/>
    <property type="evidence" value="ECO:0007669"/>
    <property type="project" value="InterPro"/>
</dbReference>
<evidence type="ECO:0000259" key="7">
    <source>
        <dbReference type="Pfam" id="PF05193"/>
    </source>
</evidence>
<evidence type="ECO:0000256" key="1">
    <source>
        <dbReference type="ARBA" id="ARBA00002123"/>
    </source>
</evidence>
<keyword evidence="9" id="KW-1185">Reference proteome</keyword>
<evidence type="ECO:0000256" key="5">
    <source>
        <dbReference type="RuleBase" id="RU004447"/>
    </source>
</evidence>
<dbReference type="Pfam" id="PF00675">
    <property type="entry name" value="Peptidase_M16"/>
    <property type="match status" value="1"/>
</dbReference>
<dbReference type="EMBL" id="JAHDYR010000015">
    <property type="protein sequence ID" value="KAG9394505.1"/>
    <property type="molecule type" value="Genomic_DNA"/>
</dbReference>
<evidence type="ECO:0000256" key="2">
    <source>
        <dbReference type="ARBA" id="ARBA00007261"/>
    </source>
</evidence>
<dbReference type="InterPro" id="IPR050361">
    <property type="entry name" value="MPP/UQCRC_Complex"/>
</dbReference>
<evidence type="ECO:0000256" key="4">
    <source>
        <dbReference type="ARBA" id="ARBA00032315"/>
    </source>
</evidence>
<evidence type="ECO:0000313" key="8">
    <source>
        <dbReference type="EMBL" id="KAG9394505.1"/>
    </source>
</evidence>
<dbReference type="InterPro" id="IPR001431">
    <property type="entry name" value="Pept_M16_Zn_BS"/>
</dbReference>
<evidence type="ECO:0000313" key="9">
    <source>
        <dbReference type="Proteomes" id="UP000717585"/>
    </source>
</evidence>
<dbReference type="PROSITE" id="PS00143">
    <property type="entry name" value="INSULINASE"/>
    <property type="match status" value="1"/>
</dbReference>
<dbReference type="InterPro" id="IPR011765">
    <property type="entry name" value="Pept_M16_N"/>
</dbReference>
<dbReference type="SUPFAM" id="SSF63411">
    <property type="entry name" value="LuxS/MPP-like metallohydrolase"/>
    <property type="match status" value="2"/>
</dbReference>
<dbReference type="InterPro" id="IPR011249">
    <property type="entry name" value="Metalloenz_LuxS/M16"/>
</dbReference>
<reference evidence="8" key="1">
    <citation type="submission" date="2021-05" db="EMBL/GenBank/DDBJ databases">
        <title>A free-living protist that lacks canonical eukaryotic 1 DNA replication and segregation systems.</title>
        <authorList>
            <person name="Salas-Leiva D.E."/>
            <person name="Tromer E.C."/>
            <person name="Curtis B.A."/>
            <person name="Jerlstrom-Hultqvist J."/>
            <person name="Kolisko M."/>
            <person name="Yi Z."/>
            <person name="Salas-Leiva J.S."/>
            <person name="Gallot-Lavallee L."/>
            <person name="Kops G.J.P.L."/>
            <person name="Archibald J.M."/>
            <person name="Simpson A.G.B."/>
            <person name="Roger A.J."/>
        </authorList>
    </citation>
    <scope>NUCLEOTIDE SEQUENCE</scope>
    <source>
        <strain evidence="8">BICM</strain>
    </source>
</reference>
<dbReference type="OrthoDB" id="10251424at2759"/>